<reference evidence="1" key="1">
    <citation type="submission" date="2020-11" db="EMBL/GenBank/DDBJ databases">
        <authorList>
            <person name="Whitehead M."/>
        </authorList>
    </citation>
    <scope>NUCLEOTIDE SEQUENCE</scope>
    <source>
        <strain evidence="1">EGII</strain>
    </source>
</reference>
<dbReference type="AlphaFoldDB" id="A0A811V3B8"/>
<comment type="caution">
    <text evidence="1">The sequence shown here is derived from an EMBL/GenBank/DDBJ whole genome shotgun (WGS) entry which is preliminary data.</text>
</comment>
<protein>
    <submittedName>
        <fullName evidence="1">(Mediterranean fruit fly) hypothetical protein</fullName>
    </submittedName>
</protein>
<dbReference type="EMBL" id="CAJHJT010000034">
    <property type="protein sequence ID" value="CAD7005038.1"/>
    <property type="molecule type" value="Genomic_DNA"/>
</dbReference>
<accession>A0A811V3B8</accession>
<gene>
    <name evidence="1" type="ORF">CCAP1982_LOCUS13409</name>
</gene>
<keyword evidence="2" id="KW-1185">Reference proteome</keyword>
<sequence length="98" mass="11114">MQSAPNSERLCCALEAFPSYFVGTLSHLVDWDFYIRVHGLGESEHFHCCVATTQTFSHSLMPTYAFCMAHSFLSYVWHTSSPAGFVYEHFQAALRLGE</sequence>
<evidence type="ECO:0000313" key="1">
    <source>
        <dbReference type="EMBL" id="CAD7005038.1"/>
    </source>
</evidence>
<dbReference type="Proteomes" id="UP000606786">
    <property type="component" value="Unassembled WGS sequence"/>
</dbReference>
<evidence type="ECO:0000313" key="2">
    <source>
        <dbReference type="Proteomes" id="UP000606786"/>
    </source>
</evidence>
<organism evidence="1 2">
    <name type="scientific">Ceratitis capitata</name>
    <name type="common">Mediterranean fruit fly</name>
    <name type="synonym">Tephritis capitata</name>
    <dbReference type="NCBI Taxonomy" id="7213"/>
    <lineage>
        <taxon>Eukaryota</taxon>
        <taxon>Metazoa</taxon>
        <taxon>Ecdysozoa</taxon>
        <taxon>Arthropoda</taxon>
        <taxon>Hexapoda</taxon>
        <taxon>Insecta</taxon>
        <taxon>Pterygota</taxon>
        <taxon>Neoptera</taxon>
        <taxon>Endopterygota</taxon>
        <taxon>Diptera</taxon>
        <taxon>Brachycera</taxon>
        <taxon>Muscomorpha</taxon>
        <taxon>Tephritoidea</taxon>
        <taxon>Tephritidae</taxon>
        <taxon>Ceratitis</taxon>
        <taxon>Ceratitis</taxon>
    </lineage>
</organism>
<name>A0A811V3B8_CERCA</name>
<proteinExistence type="predicted"/>